<dbReference type="RefSeq" id="WP_146502269.1">
    <property type="nucleotide sequence ID" value="NZ_SJPG01000001.1"/>
</dbReference>
<gene>
    <name evidence="2" type="ORF">Pan54_08280</name>
</gene>
<dbReference type="EMBL" id="SJPG01000001">
    <property type="protein sequence ID" value="TWT60115.1"/>
    <property type="molecule type" value="Genomic_DNA"/>
</dbReference>
<name>A0A5C5XDC0_9PLAN</name>
<feature type="transmembrane region" description="Helical" evidence="1">
    <location>
        <begin position="21"/>
        <end position="42"/>
    </location>
</feature>
<keyword evidence="1" id="KW-0472">Membrane</keyword>
<keyword evidence="3" id="KW-1185">Reference proteome</keyword>
<dbReference type="AlphaFoldDB" id="A0A5C5XDC0"/>
<dbReference type="Proteomes" id="UP000316095">
    <property type="component" value="Unassembled WGS sequence"/>
</dbReference>
<accession>A0A5C5XDC0</accession>
<keyword evidence="1" id="KW-1133">Transmembrane helix</keyword>
<reference evidence="2 3" key="1">
    <citation type="submission" date="2019-02" db="EMBL/GenBank/DDBJ databases">
        <title>Deep-cultivation of Planctomycetes and their phenomic and genomic characterization uncovers novel biology.</title>
        <authorList>
            <person name="Wiegand S."/>
            <person name="Jogler M."/>
            <person name="Boedeker C."/>
            <person name="Pinto D."/>
            <person name="Vollmers J."/>
            <person name="Rivas-Marin E."/>
            <person name="Kohn T."/>
            <person name="Peeters S.H."/>
            <person name="Heuer A."/>
            <person name="Rast P."/>
            <person name="Oberbeckmann S."/>
            <person name="Bunk B."/>
            <person name="Jeske O."/>
            <person name="Meyerdierks A."/>
            <person name="Storesund J.E."/>
            <person name="Kallscheuer N."/>
            <person name="Luecker S."/>
            <person name="Lage O.M."/>
            <person name="Pohl T."/>
            <person name="Merkel B.J."/>
            <person name="Hornburger P."/>
            <person name="Mueller R.-W."/>
            <person name="Bruemmer F."/>
            <person name="Labrenz M."/>
            <person name="Spormann A.M."/>
            <person name="Op Den Camp H."/>
            <person name="Overmann J."/>
            <person name="Amann R."/>
            <person name="Jetten M.S.M."/>
            <person name="Mascher T."/>
            <person name="Medema M.H."/>
            <person name="Devos D.P."/>
            <person name="Kaster A.-K."/>
            <person name="Ovreas L."/>
            <person name="Rohde M."/>
            <person name="Galperin M.Y."/>
            <person name="Jogler C."/>
        </authorList>
    </citation>
    <scope>NUCLEOTIDE SEQUENCE [LARGE SCALE GENOMIC DNA]</scope>
    <source>
        <strain evidence="2 3">Pan54</strain>
    </source>
</reference>
<comment type="caution">
    <text evidence="2">The sequence shown here is derived from an EMBL/GenBank/DDBJ whole genome shotgun (WGS) entry which is preliminary data.</text>
</comment>
<evidence type="ECO:0000313" key="2">
    <source>
        <dbReference type="EMBL" id="TWT60115.1"/>
    </source>
</evidence>
<organism evidence="2 3">
    <name type="scientific">Rubinisphaera italica</name>
    <dbReference type="NCBI Taxonomy" id="2527969"/>
    <lineage>
        <taxon>Bacteria</taxon>
        <taxon>Pseudomonadati</taxon>
        <taxon>Planctomycetota</taxon>
        <taxon>Planctomycetia</taxon>
        <taxon>Planctomycetales</taxon>
        <taxon>Planctomycetaceae</taxon>
        <taxon>Rubinisphaera</taxon>
    </lineage>
</organism>
<sequence length="136" mass="15567">MSQDHPVMKEARVKTASGFALICLGMFIFVVALTVLCSYLFYVPPQANRELVAEFSGKDDGMTGPFTVGALWEFRWEHDGRIKRITWFRDDGLKDILMEMPGKPIRYQGGINYEDGGEYRIQVEGTGNWTIKVYQF</sequence>
<proteinExistence type="predicted"/>
<evidence type="ECO:0000313" key="3">
    <source>
        <dbReference type="Proteomes" id="UP000316095"/>
    </source>
</evidence>
<evidence type="ECO:0000256" key="1">
    <source>
        <dbReference type="SAM" id="Phobius"/>
    </source>
</evidence>
<keyword evidence="1" id="KW-0812">Transmembrane</keyword>
<protein>
    <submittedName>
        <fullName evidence="2">Uncharacterized protein</fullName>
    </submittedName>
</protein>